<feature type="chain" id="PRO_5043331528" evidence="1">
    <location>
        <begin position="25"/>
        <end position="649"/>
    </location>
</feature>
<organism evidence="3 4">
    <name type="scientific">Microbaculum marinum</name>
    <dbReference type="NCBI Taxonomy" id="1764581"/>
    <lineage>
        <taxon>Bacteria</taxon>
        <taxon>Pseudomonadati</taxon>
        <taxon>Pseudomonadota</taxon>
        <taxon>Alphaproteobacteria</taxon>
        <taxon>Hyphomicrobiales</taxon>
        <taxon>Tepidamorphaceae</taxon>
        <taxon>Microbaculum</taxon>
    </lineage>
</organism>
<dbReference type="EMBL" id="JAZHOF010000007">
    <property type="protein sequence ID" value="MEJ8573437.1"/>
    <property type="molecule type" value="Genomic_DNA"/>
</dbReference>
<proteinExistence type="predicted"/>
<evidence type="ECO:0000313" key="3">
    <source>
        <dbReference type="EMBL" id="MEJ8573437.1"/>
    </source>
</evidence>
<keyword evidence="4" id="KW-1185">Reference proteome</keyword>
<comment type="caution">
    <text evidence="3">The sequence shown here is derived from an EMBL/GenBank/DDBJ whole genome shotgun (WGS) entry which is preliminary data.</text>
</comment>
<evidence type="ECO:0000256" key="1">
    <source>
        <dbReference type="SAM" id="SignalP"/>
    </source>
</evidence>
<keyword evidence="1" id="KW-0732">Signal</keyword>
<dbReference type="Gene3D" id="3.40.50.410">
    <property type="entry name" value="von Willebrand factor, type A domain"/>
    <property type="match status" value="1"/>
</dbReference>
<dbReference type="RefSeq" id="WP_340331127.1">
    <property type="nucleotide sequence ID" value="NZ_JAZHOF010000007.1"/>
</dbReference>
<dbReference type="SUPFAM" id="SSF53300">
    <property type="entry name" value="vWA-like"/>
    <property type="match status" value="1"/>
</dbReference>
<dbReference type="InterPro" id="IPR002035">
    <property type="entry name" value="VWF_A"/>
</dbReference>
<gene>
    <name evidence="3" type="ORF">V3328_18250</name>
</gene>
<feature type="domain" description="VWFA" evidence="2">
    <location>
        <begin position="28"/>
        <end position="210"/>
    </location>
</feature>
<dbReference type="AlphaFoldDB" id="A0AAW9RMB9"/>
<reference evidence="3 4" key="1">
    <citation type="submission" date="2024-02" db="EMBL/GenBank/DDBJ databases">
        <title>Genome analysis and characterization of Microbaculum marinisediminis sp. nov., isolated from marine sediment.</title>
        <authorList>
            <person name="Du Z.-J."/>
            <person name="Ye Y.-Q."/>
            <person name="Zhang Z.-R."/>
            <person name="Yuan S.-M."/>
            <person name="Zhang X.-Y."/>
        </authorList>
    </citation>
    <scope>NUCLEOTIDE SEQUENCE [LARGE SCALE GENOMIC DNA]</scope>
    <source>
        <strain evidence="3 4">SDUM1044001</strain>
    </source>
</reference>
<accession>A0AAW9RMB9</accession>
<dbReference type="PROSITE" id="PS50234">
    <property type="entry name" value="VWFA"/>
    <property type="match status" value="1"/>
</dbReference>
<evidence type="ECO:0000259" key="2">
    <source>
        <dbReference type="PROSITE" id="PS50234"/>
    </source>
</evidence>
<protein>
    <submittedName>
        <fullName evidence="3">VWA domain-containing protein</fullName>
    </submittedName>
</protein>
<dbReference type="InterPro" id="IPR036465">
    <property type="entry name" value="vWFA_dom_sf"/>
</dbReference>
<name>A0AAW9RMB9_9HYPH</name>
<evidence type="ECO:0000313" key="4">
    <source>
        <dbReference type="Proteomes" id="UP001378188"/>
    </source>
</evidence>
<feature type="signal peptide" evidence="1">
    <location>
        <begin position="1"/>
        <end position="24"/>
    </location>
</feature>
<dbReference type="Proteomes" id="UP001378188">
    <property type="component" value="Unassembled WGS sequence"/>
</dbReference>
<sequence length="649" mass="68959">MFKQIVSIVVFLLAALSLTSPIHAQQRDVMLVLDASNSMWGQIDGKNKIVIAREVVRDVLGDIPSDVRLGILAYGHRSEGDCGDIETVVPVGPVDSSAYMSVIDGISPKGRTPLTEAVRRAAEALKYTDVPATVILVSDGIETCNADPCALAAELESAGIDFTAHVVGFDVSAEEAASFSCLAELTGGQFFQARNAGELTDALDTAVQEVAAAEPEPQPEPVEQPAHTGPNLKLSAVPAEGMEPLQKGPYWVISEPQADASGKRKEVKRSGSALPELELPPGRYWVEVSHKQARQGREIEIPENGVAEEVFVFGAGRLTIVALPSEGAEPLGQAYWIVYSAAKDMSGKREEIARSGSAKADFFLPAGDYYVEGQFKSAKAGKEVSVEAGKLTEEAVVLGAGMLVVSASVTENGDPLDDVMFIVQEANADLSGKRKEIARSARQIAEFGLPAGKYRVVATTGEAEGSTEVEVAANQRTERQIVIDLGALQLKTSVTGLSGEPSGVPIRYDVYSATKDMSGKRTSITASTRPVPVFRLPSGDYFVVARLGSQNVRAEADVKVSTGQLAEVAIEQQAGFVKFVVDGDPSDRVRWDVMDASGQKVGASVREELDYVLAPGDYEVRLTVGDTATTETFSIGSAESKEIRVAPPS</sequence>
<dbReference type="Pfam" id="PF13519">
    <property type="entry name" value="VWA_2"/>
    <property type="match status" value="1"/>
</dbReference>
<dbReference type="SMART" id="SM00327">
    <property type="entry name" value="VWA"/>
    <property type="match status" value="1"/>
</dbReference>